<dbReference type="InterPro" id="IPR045518">
    <property type="entry name" value="2EXR"/>
</dbReference>
<accession>A0A9P8UPG2</accession>
<dbReference type="EMBL" id="JAGPXC010000003">
    <property type="protein sequence ID" value="KAH6656026.1"/>
    <property type="molecule type" value="Genomic_DNA"/>
</dbReference>
<proteinExistence type="predicted"/>
<gene>
    <name evidence="2" type="ORF">BKA67DRAFT_534929</name>
</gene>
<evidence type="ECO:0000313" key="2">
    <source>
        <dbReference type="EMBL" id="KAH6656026.1"/>
    </source>
</evidence>
<protein>
    <recommendedName>
        <fullName evidence="1">2EXR domain-containing protein</fullName>
    </recommendedName>
</protein>
<sequence length="471" mass="53985">MKLLEPPDWREVPIFSEAPSHQVAVQRSGLCRHDSSVSARRTSNGPLGCQIQMFDMTRSKLGEKFSPRCLSGALATLGVRERKRETTDVSCPTYVIFRFKPPIYLALVDWFSQMEATFPHFSSLPAELRCKVWKFALPQRTVNFRLKMDMDAWNWASESDWWAHYVLTGDYHSAAATQPALLLVNHEARFESRKAYKQLAIDKAVLQRCLADDAVVDGRLERMRNLNKTPRLNLDHDILEWAHVKRWSRNNPVKCGALFLAASMSVQHVVVEYDHYLHTSLVSLAFSVLDVESPLRSLTIKVADAVAHKQYTYRVTCVPDQAPMLRRGDDADTFVKRRQACMLPCYRRPIHTTEKLQPTTLDRSTLSSFAQPFERDTRLHTNFAIFRVAPGDEASGARTPVPSPEVMRSWRWVEMVEEHDRVPFGASLQGDVALFMHRISLFEQWSYNDGRQPRIDIVPFHGVCVPQYGLP</sequence>
<name>A0A9P8UPG2_9PEZI</name>
<evidence type="ECO:0000259" key="1">
    <source>
        <dbReference type="Pfam" id="PF20150"/>
    </source>
</evidence>
<reference evidence="2" key="1">
    <citation type="journal article" date="2021" name="Nat. Commun.">
        <title>Genetic determinants of endophytism in the Arabidopsis root mycobiome.</title>
        <authorList>
            <person name="Mesny F."/>
            <person name="Miyauchi S."/>
            <person name="Thiergart T."/>
            <person name="Pickel B."/>
            <person name="Atanasova L."/>
            <person name="Karlsson M."/>
            <person name="Huettel B."/>
            <person name="Barry K.W."/>
            <person name="Haridas S."/>
            <person name="Chen C."/>
            <person name="Bauer D."/>
            <person name="Andreopoulos W."/>
            <person name="Pangilinan J."/>
            <person name="LaButti K."/>
            <person name="Riley R."/>
            <person name="Lipzen A."/>
            <person name="Clum A."/>
            <person name="Drula E."/>
            <person name="Henrissat B."/>
            <person name="Kohler A."/>
            <person name="Grigoriev I.V."/>
            <person name="Martin F.M."/>
            <person name="Hacquard S."/>
        </authorList>
    </citation>
    <scope>NUCLEOTIDE SEQUENCE</scope>
    <source>
        <strain evidence="2">MPI-SDFR-AT-0073</strain>
    </source>
</reference>
<dbReference type="OrthoDB" id="3469466at2759"/>
<dbReference type="Pfam" id="PF20150">
    <property type="entry name" value="2EXR"/>
    <property type="match status" value="1"/>
</dbReference>
<dbReference type="AlphaFoldDB" id="A0A9P8UPG2"/>
<dbReference type="GeneID" id="70128831"/>
<dbReference type="RefSeq" id="XP_045960291.1">
    <property type="nucleotide sequence ID" value="XM_046099939.1"/>
</dbReference>
<evidence type="ECO:0000313" key="3">
    <source>
        <dbReference type="Proteomes" id="UP000758603"/>
    </source>
</evidence>
<organism evidence="2 3">
    <name type="scientific">Truncatella angustata</name>
    <dbReference type="NCBI Taxonomy" id="152316"/>
    <lineage>
        <taxon>Eukaryota</taxon>
        <taxon>Fungi</taxon>
        <taxon>Dikarya</taxon>
        <taxon>Ascomycota</taxon>
        <taxon>Pezizomycotina</taxon>
        <taxon>Sordariomycetes</taxon>
        <taxon>Xylariomycetidae</taxon>
        <taxon>Amphisphaeriales</taxon>
        <taxon>Sporocadaceae</taxon>
        <taxon>Truncatella</taxon>
    </lineage>
</organism>
<comment type="caution">
    <text evidence="2">The sequence shown here is derived from an EMBL/GenBank/DDBJ whole genome shotgun (WGS) entry which is preliminary data.</text>
</comment>
<dbReference type="Proteomes" id="UP000758603">
    <property type="component" value="Unassembled WGS sequence"/>
</dbReference>
<keyword evidence="3" id="KW-1185">Reference proteome</keyword>
<feature type="domain" description="2EXR" evidence="1">
    <location>
        <begin position="118"/>
        <end position="239"/>
    </location>
</feature>
<dbReference type="PANTHER" id="PTHR35910">
    <property type="entry name" value="2EXR DOMAIN-CONTAINING PROTEIN"/>
    <property type="match status" value="1"/>
</dbReference>
<dbReference type="PANTHER" id="PTHR35910:SF6">
    <property type="entry name" value="2EXR DOMAIN-CONTAINING PROTEIN"/>
    <property type="match status" value="1"/>
</dbReference>